<dbReference type="PROSITE" id="PS51088">
    <property type="entry name" value="TEA_2"/>
    <property type="match status" value="1"/>
</dbReference>
<evidence type="ECO:0000256" key="5">
    <source>
        <dbReference type="ARBA" id="ARBA00023242"/>
    </source>
</evidence>
<dbReference type="OrthoDB" id="10006572at2759"/>
<dbReference type="PRINTS" id="PR00065">
    <property type="entry name" value="TEADOMAIN"/>
</dbReference>
<keyword evidence="3" id="KW-0805">Transcription regulation</keyword>
<organism evidence="9 10">
    <name type="scientific">Clohesyomyces aquaticus</name>
    <dbReference type="NCBI Taxonomy" id="1231657"/>
    <lineage>
        <taxon>Eukaryota</taxon>
        <taxon>Fungi</taxon>
        <taxon>Dikarya</taxon>
        <taxon>Ascomycota</taxon>
        <taxon>Pezizomycotina</taxon>
        <taxon>Dothideomycetes</taxon>
        <taxon>Pleosporomycetidae</taxon>
        <taxon>Pleosporales</taxon>
        <taxon>Lindgomycetaceae</taxon>
        <taxon>Clohesyomyces</taxon>
    </lineage>
</organism>
<feature type="domain" description="TEA" evidence="8">
    <location>
        <begin position="125"/>
        <end position="217"/>
    </location>
</feature>
<keyword evidence="10" id="KW-1185">Reference proteome</keyword>
<feature type="region of interest" description="Disordered" evidence="7">
    <location>
        <begin position="225"/>
        <end position="254"/>
    </location>
</feature>
<reference evidence="9 10" key="1">
    <citation type="submission" date="2016-07" db="EMBL/GenBank/DDBJ databases">
        <title>Pervasive Adenine N6-methylation of Active Genes in Fungi.</title>
        <authorList>
            <consortium name="DOE Joint Genome Institute"/>
            <person name="Mondo S.J."/>
            <person name="Dannebaum R.O."/>
            <person name="Kuo R.C."/>
            <person name="Labutti K."/>
            <person name="Haridas S."/>
            <person name="Kuo A."/>
            <person name="Salamov A."/>
            <person name="Ahrendt S.R."/>
            <person name="Lipzen A."/>
            <person name="Sullivan W."/>
            <person name="Andreopoulos W.B."/>
            <person name="Clum A."/>
            <person name="Lindquist E."/>
            <person name="Daum C."/>
            <person name="Ramamoorthy G.K."/>
            <person name="Gryganskyi A."/>
            <person name="Culley D."/>
            <person name="Magnuson J.K."/>
            <person name="James T.Y."/>
            <person name="O'Malley M.A."/>
            <person name="Stajich J.E."/>
            <person name="Spatafora J.W."/>
            <person name="Visel A."/>
            <person name="Grigoriev I.V."/>
        </authorList>
    </citation>
    <scope>NUCLEOTIDE SEQUENCE [LARGE SCALE GENOMIC DNA]</scope>
    <source>
        <strain evidence="9 10">CBS 115471</strain>
    </source>
</reference>
<evidence type="ECO:0000256" key="7">
    <source>
        <dbReference type="SAM" id="MobiDB-lite"/>
    </source>
</evidence>
<dbReference type="Proteomes" id="UP000193144">
    <property type="component" value="Unassembled WGS sequence"/>
</dbReference>
<evidence type="ECO:0000256" key="4">
    <source>
        <dbReference type="ARBA" id="ARBA00023163"/>
    </source>
</evidence>
<keyword evidence="4" id="KW-0804">Transcription</keyword>
<dbReference type="PANTHER" id="PTHR11834">
    <property type="entry name" value="TRANSCRIPTIONAL ENHANCER FACTOR TEF RELATED"/>
    <property type="match status" value="1"/>
</dbReference>
<evidence type="ECO:0000259" key="8">
    <source>
        <dbReference type="PROSITE" id="PS51088"/>
    </source>
</evidence>
<comment type="subcellular location">
    <subcellularLocation>
        <location evidence="1">Nucleus</location>
    </subcellularLocation>
</comment>
<dbReference type="EMBL" id="MCFA01000023">
    <property type="protein sequence ID" value="ORY15735.1"/>
    <property type="molecule type" value="Genomic_DNA"/>
</dbReference>
<dbReference type="STRING" id="1231657.A0A1Y2A123"/>
<evidence type="ECO:0000256" key="2">
    <source>
        <dbReference type="ARBA" id="ARBA00008421"/>
    </source>
</evidence>
<dbReference type="InterPro" id="IPR038096">
    <property type="entry name" value="TEA/ATTS_sf"/>
</dbReference>
<dbReference type="InterPro" id="IPR050937">
    <property type="entry name" value="TEC1_TEAD_TF"/>
</dbReference>
<feature type="region of interest" description="Disordered" evidence="7">
    <location>
        <begin position="876"/>
        <end position="895"/>
    </location>
</feature>
<protein>
    <submittedName>
        <fullName evidence="9">TEA/ATTS domain family-domain-containing protein</fullName>
    </submittedName>
</protein>
<evidence type="ECO:0000256" key="1">
    <source>
        <dbReference type="ARBA" id="ARBA00004123"/>
    </source>
</evidence>
<dbReference type="GO" id="GO:0005667">
    <property type="term" value="C:transcription regulator complex"/>
    <property type="evidence" value="ECO:0007669"/>
    <property type="project" value="TreeGrafter"/>
</dbReference>
<gene>
    <name evidence="9" type="ORF">BCR34DRAFT_584906</name>
</gene>
<evidence type="ECO:0000313" key="10">
    <source>
        <dbReference type="Proteomes" id="UP000193144"/>
    </source>
</evidence>
<feature type="DNA-binding region" description="TEA" evidence="6">
    <location>
        <begin position="125"/>
        <end position="217"/>
    </location>
</feature>
<keyword evidence="5" id="KW-0539">Nucleus</keyword>
<dbReference type="PANTHER" id="PTHR11834:SF0">
    <property type="entry name" value="PROTEIN SCALLOPED"/>
    <property type="match status" value="1"/>
</dbReference>
<evidence type="ECO:0000256" key="6">
    <source>
        <dbReference type="PROSITE-ProRule" id="PRU00505"/>
    </source>
</evidence>
<sequence>MELHHDSRDVFHLDHPCVSVLPSNAPALPTTPLPGPSIRSRVLQERSGNRRHTFDEGLNVWKRSASPIEKVYAQPLGGTYFTTDIAQPVVEKSEEQVDYEFSRLWPALHQSDDYRKYRERQPVNNEGKEQKWPDQLEYAFFKGVRDIIPACHVDHVLTAPALVRWPPMGRKKLMVNGRLQGRNELVTAYIDKMTGSRRDRKKVSSHLQVLKKKLSDSPLVMLYLGPKEEEEDKKPRRGSRISHSRLQSRHRLKSSRYEFAPGRNTAVWQDYSALPSPRMLVGANASTYSLTDFAMYVEDATKTPVHYYTRLFDNARLEDLNVTDISAWNKQYPELAFHGSELWKDRQVLVCDASINIMLEKPPQDADLSIQFNVTSSDDLSAYEPLESRARFYDSGVLADQADQDSIKKETRCDCEYDAGSGRVSMKFGSRFWVGRMSKFSQKCRETRALDEKNARIRVDVNVRRPLQAMTAVQDLYGMDRRSGVERCLLTILWRFHQTRTQQEPGRTNWRVVRFPGAAPTANGHEDAWVKMDTDELHVGGTAKDIRDLIHSTTAAPSNAIYHTMPLEYHTQHPLSQDHQFQPQPHHHQHQQHLPHPLDLSNLSAIPLDSIPEYPHSATAPSMATDYSQTHSLASLTHSQDTAVSQSQDFHDTNTNASDIDFAGGHINVCLEPDRTISDSLAAYERYVSHPSNAGMPNMSMNMNMNMNMSMLNPTPIPMPGFEHQHPHAHAHQLPCATTQRDYADMEMSLGACLDDVNVNVLQDQTQNQCYPHPTKPWPEYPDLIERLEGVAEQGHVQHHQQSHDQHQHQHQGGLDMDIAGHGVLHGHNHGNAQHQHQPPIWKLQSPFQTQANLQLQSQTYAHDSDTASGANALAPVIPDIQHQHRKESRADLWS</sequence>
<feature type="region of interest" description="Disordered" evidence="7">
    <location>
        <begin position="576"/>
        <end position="597"/>
    </location>
</feature>
<dbReference type="SMART" id="SM00426">
    <property type="entry name" value="TEA"/>
    <property type="match status" value="1"/>
</dbReference>
<proteinExistence type="inferred from homology"/>
<dbReference type="GO" id="GO:0000978">
    <property type="term" value="F:RNA polymerase II cis-regulatory region sequence-specific DNA binding"/>
    <property type="evidence" value="ECO:0007669"/>
    <property type="project" value="TreeGrafter"/>
</dbReference>
<evidence type="ECO:0000313" key="9">
    <source>
        <dbReference type="EMBL" id="ORY15735.1"/>
    </source>
</evidence>
<dbReference type="GO" id="GO:0005634">
    <property type="term" value="C:nucleus"/>
    <property type="evidence" value="ECO:0007669"/>
    <property type="project" value="UniProtKB-SubCell"/>
</dbReference>
<comment type="similarity">
    <text evidence="2">Belongs to the TEC1 family.</text>
</comment>
<comment type="caution">
    <text evidence="9">The sequence shown here is derived from an EMBL/GenBank/DDBJ whole genome shotgun (WGS) entry which is preliminary data.</text>
</comment>
<dbReference type="InterPro" id="IPR000818">
    <property type="entry name" value="TEA/ATTS_dom"/>
</dbReference>
<accession>A0A1Y2A123</accession>
<dbReference type="AlphaFoldDB" id="A0A1Y2A123"/>
<dbReference type="Pfam" id="PF01285">
    <property type="entry name" value="TEA"/>
    <property type="match status" value="1"/>
</dbReference>
<name>A0A1Y2A123_9PLEO</name>
<dbReference type="GO" id="GO:0000981">
    <property type="term" value="F:DNA-binding transcription factor activity, RNA polymerase II-specific"/>
    <property type="evidence" value="ECO:0007669"/>
    <property type="project" value="TreeGrafter"/>
</dbReference>
<dbReference type="Gene3D" id="6.10.20.40">
    <property type="entry name" value="TEA/ATTS domain"/>
    <property type="match status" value="1"/>
</dbReference>
<evidence type="ECO:0000256" key="3">
    <source>
        <dbReference type="ARBA" id="ARBA00023015"/>
    </source>
</evidence>
<feature type="compositionally biased region" description="Basic residues" evidence="7">
    <location>
        <begin position="235"/>
        <end position="254"/>
    </location>
</feature>